<dbReference type="GO" id="GO:0016787">
    <property type="term" value="F:hydrolase activity"/>
    <property type="evidence" value="ECO:0007669"/>
    <property type="project" value="UniProtKB-KW"/>
</dbReference>
<organism evidence="1 2">
    <name type="scientific">Cellulomonas xiejunii</name>
    <dbReference type="NCBI Taxonomy" id="2968083"/>
    <lineage>
        <taxon>Bacteria</taxon>
        <taxon>Bacillati</taxon>
        <taxon>Actinomycetota</taxon>
        <taxon>Actinomycetes</taxon>
        <taxon>Micrococcales</taxon>
        <taxon>Cellulomonadaceae</taxon>
        <taxon>Cellulomonas</taxon>
    </lineage>
</organism>
<reference evidence="1 2" key="1">
    <citation type="submission" date="2022-07" db="EMBL/GenBank/DDBJ databases">
        <title>Novel species in genus cellulomonas.</title>
        <authorList>
            <person name="Ye L."/>
        </authorList>
    </citation>
    <scope>NUCLEOTIDE SEQUENCE [LARGE SCALE GENOMIC DNA]</scope>
    <source>
        <strain evidence="2">zg-B89</strain>
    </source>
</reference>
<evidence type="ECO:0000313" key="2">
    <source>
        <dbReference type="Proteomes" id="UP001316384"/>
    </source>
</evidence>
<dbReference type="Proteomes" id="UP001316384">
    <property type="component" value="Chromosome"/>
</dbReference>
<keyword evidence="2" id="KW-1185">Reference proteome</keyword>
<sequence>MPEQLLHSTGDAPWLPAGGRADVVRSAVPPSPVGLVRLLARDGSAVFCAARDDGRVDLPTRVVPADDPDGSVTAARLTREVLGDGPRAVPVGFVRNVVAAPDPDYAWPTPLAHFAVWTAVGVPRGAGEWVDVADATCVLRNRHWWPLLAADL</sequence>
<dbReference type="EMBL" id="CP101987">
    <property type="protein sequence ID" value="UUI71078.1"/>
    <property type="molecule type" value="Genomic_DNA"/>
</dbReference>
<protein>
    <submittedName>
        <fullName evidence="1">NUDIX hydrolase</fullName>
    </submittedName>
</protein>
<name>A0ABY5KRV9_9CELL</name>
<dbReference type="RefSeq" id="WP_227576414.1">
    <property type="nucleotide sequence ID" value="NZ_CP101987.1"/>
</dbReference>
<proteinExistence type="predicted"/>
<evidence type="ECO:0000313" key="1">
    <source>
        <dbReference type="EMBL" id="UUI71078.1"/>
    </source>
</evidence>
<accession>A0ABY5KRV9</accession>
<gene>
    <name evidence="1" type="ORF">NP048_14950</name>
</gene>
<keyword evidence="1" id="KW-0378">Hydrolase</keyword>